<feature type="region of interest" description="Disordered" evidence="1">
    <location>
        <begin position="501"/>
        <end position="543"/>
    </location>
</feature>
<feature type="compositionally biased region" description="Low complexity" evidence="1">
    <location>
        <begin position="14"/>
        <end position="23"/>
    </location>
</feature>
<dbReference type="PANTHER" id="PTHR45691:SF6">
    <property type="entry name" value="PROTEIN DIAPHANOUS"/>
    <property type="match status" value="1"/>
</dbReference>
<dbReference type="Proteomes" id="UP000789759">
    <property type="component" value="Unassembled WGS sequence"/>
</dbReference>
<sequence length="899" mass="100327">MALTEESNRRHLSSESASRSSSSNHINQIDEGGEQKRRSAIKRYGTYELNWTSSSAENLSTDDDIMDSAQVARKSLTSSKHSSLQDVHRNSSLSPSSFGGGITITTTKVVEVLDSPKEEIPNVDSSFIIKNDIPVRSSSINFEYHHSYQEHQDKLNITSDIKVDYDRKRSPPSPPPPIIAQIPPPPVPQSRDKSRVSFNIKNVQSQNFPIIQDQMLQKQRNRISIGPIKNKRKSLNFTKKNQPEFILPKESSFIDPRLLAKKNHYLVKTQSINRKLVKRGYSFRRNKAPPRNMEFAPTSNPIFSNDPTDMDADLPLLKPQTFPWLPGPSKPPQLLHASLVPLPNRSQRTSFISTNKPGRVSNLLSSVNVKRNSLNFTINQSRLTRVNSSRKRASIMVPQARRASLIFRQQILEESLMMSFGQSYPTTSQPTTTSTKPLIRKKTKKGSNAKVEDREARRERRRREKKEKNIIEEGTLEISSENNLNNFQVDVKMENNRPIENPELLSDKENIVGSQPSQRHSLNDNIKGDSSSPTSLLFSSLPDKRYPKTDENLNLMMSSVDQSPFPAHLSQSKFEHKSNRETSRKLQLQRSTLPPHPPPLGPLPATPILSTPPSNLIPSPDEEYDQQLKIIDESNSIQQIPSSPPPLLSPRSQKLGILGGLFNKQSSGSQLNPSGMPNISPPIPLSLPLQSTKQQFMLYPRPPSPPINSPPQSPPLSPSRAVRLPTPRVKTRRANDVTTTIQDPEKLRKMEQFEALIASTEAQNSKKSKTGKIRALTTAIIPTTSSSSSSTPVNSLSTNSNVEKKKKKTGPFISNGRRHSGTSSNGSDISSEQQNNELKIGNELSIDKESTSRSSLTSLTNSVAESVHYRPEEKDTLGRPGPTDEDGVIRVTLTPKVCR</sequence>
<dbReference type="InterPro" id="IPR051412">
    <property type="entry name" value="Formin_Homology_Diaphanous_sf"/>
</dbReference>
<feature type="region of interest" description="Disordered" evidence="1">
    <location>
        <begin position="421"/>
        <end position="468"/>
    </location>
</feature>
<dbReference type="OrthoDB" id="2440192at2759"/>
<feature type="compositionally biased region" description="Pro residues" evidence="1">
    <location>
        <begin position="171"/>
        <end position="188"/>
    </location>
</feature>
<evidence type="ECO:0000256" key="1">
    <source>
        <dbReference type="SAM" id="MobiDB-lite"/>
    </source>
</evidence>
<evidence type="ECO:0000313" key="3">
    <source>
        <dbReference type="Proteomes" id="UP000789759"/>
    </source>
</evidence>
<feature type="region of interest" description="Disordered" evidence="1">
    <location>
        <begin position="562"/>
        <end position="621"/>
    </location>
</feature>
<feature type="region of interest" description="Disordered" evidence="1">
    <location>
        <begin position="700"/>
        <end position="722"/>
    </location>
</feature>
<gene>
    <name evidence="2" type="ORF">CPELLU_LOCUS6012</name>
</gene>
<protein>
    <submittedName>
        <fullName evidence="2">24049_t:CDS:1</fullName>
    </submittedName>
</protein>
<feature type="compositionally biased region" description="Polar residues" evidence="1">
    <location>
        <begin position="75"/>
        <end position="94"/>
    </location>
</feature>
<feature type="compositionally biased region" description="Low complexity" evidence="1">
    <location>
        <begin position="852"/>
        <end position="862"/>
    </location>
</feature>
<dbReference type="GO" id="GO:0005884">
    <property type="term" value="C:actin filament"/>
    <property type="evidence" value="ECO:0007669"/>
    <property type="project" value="TreeGrafter"/>
</dbReference>
<dbReference type="GO" id="GO:0030041">
    <property type="term" value="P:actin filament polymerization"/>
    <property type="evidence" value="ECO:0007669"/>
    <property type="project" value="TreeGrafter"/>
</dbReference>
<keyword evidence="3" id="KW-1185">Reference proteome</keyword>
<reference evidence="2" key="1">
    <citation type="submission" date="2021-06" db="EMBL/GenBank/DDBJ databases">
        <authorList>
            <person name="Kallberg Y."/>
            <person name="Tangrot J."/>
            <person name="Rosling A."/>
        </authorList>
    </citation>
    <scope>NUCLEOTIDE SEQUENCE</scope>
    <source>
        <strain evidence="2">FL966</strain>
    </source>
</reference>
<feature type="region of interest" description="Disordered" evidence="1">
    <location>
        <begin position="1"/>
        <end position="37"/>
    </location>
</feature>
<feature type="region of interest" description="Disordered" evidence="1">
    <location>
        <begin position="165"/>
        <end position="193"/>
    </location>
</feature>
<feature type="compositionally biased region" description="Basic and acidic residues" evidence="1">
    <location>
        <begin position="1"/>
        <end position="13"/>
    </location>
</feature>
<dbReference type="AlphaFoldDB" id="A0A9N9G234"/>
<feature type="compositionally biased region" description="Polar residues" evidence="1">
    <location>
        <begin position="512"/>
        <end position="524"/>
    </location>
</feature>
<feature type="compositionally biased region" description="Basic residues" evidence="1">
    <location>
        <begin position="438"/>
        <end position="447"/>
    </location>
</feature>
<feature type="compositionally biased region" description="Pro residues" evidence="1">
    <location>
        <begin position="594"/>
        <end position="605"/>
    </location>
</feature>
<feature type="compositionally biased region" description="Low complexity" evidence="1">
    <location>
        <begin position="821"/>
        <end position="831"/>
    </location>
</feature>
<feature type="compositionally biased region" description="Basic and acidic residues" evidence="1">
    <location>
        <begin position="573"/>
        <end position="584"/>
    </location>
</feature>
<dbReference type="EMBL" id="CAJVQA010003627">
    <property type="protein sequence ID" value="CAG8579341.1"/>
    <property type="molecule type" value="Genomic_DNA"/>
</dbReference>
<feature type="compositionally biased region" description="Low complexity" evidence="1">
    <location>
        <begin position="422"/>
        <end position="435"/>
    </location>
</feature>
<feature type="region of interest" description="Disordered" evidence="1">
    <location>
        <begin position="74"/>
        <end position="94"/>
    </location>
</feature>
<feature type="compositionally biased region" description="Low complexity" evidence="1">
    <location>
        <begin position="783"/>
        <end position="801"/>
    </location>
</feature>
<feature type="compositionally biased region" description="Basic and acidic residues" evidence="1">
    <location>
        <begin position="867"/>
        <end position="877"/>
    </location>
</feature>
<proteinExistence type="predicted"/>
<feature type="region of interest" description="Disordered" evidence="1">
    <location>
        <begin position="783"/>
        <end position="887"/>
    </location>
</feature>
<name>A0A9N9G234_9GLOM</name>
<dbReference type="PANTHER" id="PTHR45691">
    <property type="entry name" value="PROTEIN DIAPHANOUS"/>
    <property type="match status" value="1"/>
</dbReference>
<organism evidence="2 3">
    <name type="scientific">Cetraspora pellucida</name>
    <dbReference type="NCBI Taxonomy" id="1433469"/>
    <lineage>
        <taxon>Eukaryota</taxon>
        <taxon>Fungi</taxon>
        <taxon>Fungi incertae sedis</taxon>
        <taxon>Mucoromycota</taxon>
        <taxon>Glomeromycotina</taxon>
        <taxon>Glomeromycetes</taxon>
        <taxon>Diversisporales</taxon>
        <taxon>Gigasporaceae</taxon>
        <taxon>Cetraspora</taxon>
    </lineage>
</organism>
<evidence type="ECO:0000313" key="2">
    <source>
        <dbReference type="EMBL" id="CAG8579341.1"/>
    </source>
</evidence>
<accession>A0A9N9G234</accession>
<feature type="compositionally biased region" description="Low complexity" evidence="1">
    <location>
        <begin position="530"/>
        <end position="541"/>
    </location>
</feature>
<comment type="caution">
    <text evidence="2">The sequence shown here is derived from an EMBL/GenBank/DDBJ whole genome shotgun (WGS) entry which is preliminary data.</text>
</comment>
<feature type="compositionally biased region" description="Pro residues" evidence="1">
    <location>
        <begin position="700"/>
        <end position="717"/>
    </location>
</feature>